<feature type="region of interest" description="Disordered" evidence="6">
    <location>
        <begin position="261"/>
        <end position="296"/>
    </location>
</feature>
<feature type="region of interest" description="Disordered" evidence="6">
    <location>
        <begin position="547"/>
        <end position="568"/>
    </location>
</feature>
<feature type="compositionally biased region" description="Low complexity" evidence="6">
    <location>
        <begin position="1"/>
        <end position="17"/>
    </location>
</feature>
<dbReference type="CDD" id="cd18787">
    <property type="entry name" value="SF2_C_DEAD"/>
    <property type="match status" value="1"/>
</dbReference>
<dbReference type="EMBL" id="BRYB01000169">
    <property type="protein sequence ID" value="GMI24461.1"/>
    <property type="molecule type" value="Genomic_DNA"/>
</dbReference>
<evidence type="ECO:0000256" key="1">
    <source>
        <dbReference type="ARBA" id="ARBA00022741"/>
    </source>
</evidence>
<dbReference type="InterPro" id="IPR027417">
    <property type="entry name" value="P-loop_NTPase"/>
</dbReference>
<reference evidence="10 11" key="1">
    <citation type="journal article" date="2023" name="Commun. Biol.">
        <title>Genome analysis of Parmales, the sister group of diatoms, reveals the evolutionary specialization of diatoms from phago-mixotrophs to photoautotrophs.</title>
        <authorList>
            <person name="Ban H."/>
            <person name="Sato S."/>
            <person name="Yoshikawa S."/>
            <person name="Yamada K."/>
            <person name="Nakamura Y."/>
            <person name="Ichinomiya M."/>
            <person name="Sato N."/>
            <person name="Blanc-Mathieu R."/>
            <person name="Endo H."/>
            <person name="Kuwata A."/>
            <person name="Ogata H."/>
        </authorList>
    </citation>
    <scope>NUCLEOTIDE SEQUENCE [LARGE SCALE GENOMIC DNA]</scope>
</reference>
<keyword evidence="4" id="KW-0067">ATP-binding</keyword>
<dbReference type="PROSITE" id="PS51194">
    <property type="entry name" value="HELICASE_CTER"/>
    <property type="match status" value="1"/>
</dbReference>
<dbReference type="InterPro" id="IPR014001">
    <property type="entry name" value="Helicase_ATP-bd"/>
</dbReference>
<dbReference type="InterPro" id="IPR050079">
    <property type="entry name" value="DEAD_box_RNA_helicase"/>
</dbReference>
<feature type="domain" description="Helicase ATP-binding" evidence="7">
    <location>
        <begin position="72"/>
        <end position="233"/>
    </location>
</feature>
<gene>
    <name evidence="10" type="ORF">TeGR_g10988</name>
</gene>
<dbReference type="Pfam" id="PF00271">
    <property type="entry name" value="Helicase_C"/>
    <property type="match status" value="1"/>
</dbReference>
<evidence type="ECO:0000256" key="4">
    <source>
        <dbReference type="ARBA" id="ARBA00022840"/>
    </source>
</evidence>
<dbReference type="PROSITE" id="PS51192">
    <property type="entry name" value="HELICASE_ATP_BIND_1"/>
    <property type="match status" value="1"/>
</dbReference>
<keyword evidence="2" id="KW-0378">Hydrolase</keyword>
<accession>A0ABQ6MDZ3</accession>
<dbReference type="SUPFAM" id="SSF52540">
    <property type="entry name" value="P-loop containing nucleoside triphosphate hydrolases"/>
    <property type="match status" value="1"/>
</dbReference>
<dbReference type="PANTHER" id="PTHR47959:SF24">
    <property type="entry name" value="ATP-DEPENDENT RNA HELICASE"/>
    <property type="match status" value="1"/>
</dbReference>
<keyword evidence="3" id="KW-0347">Helicase</keyword>
<evidence type="ECO:0000313" key="10">
    <source>
        <dbReference type="EMBL" id="GMI24461.1"/>
    </source>
</evidence>
<evidence type="ECO:0000313" key="11">
    <source>
        <dbReference type="Proteomes" id="UP001165060"/>
    </source>
</evidence>
<feature type="domain" description="DEAD-box RNA helicase Q" evidence="9">
    <location>
        <begin position="41"/>
        <end position="69"/>
    </location>
</feature>
<keyword evidence="1" id="KW-0547">Nucleotide-binding</keyword>
<dbReference type="InterPro" id="IPR001650">
    <property type="entry name" value="Helicase_C-like"/>
</dbReference>
<keyword evidence="11" id="KW-1185">Reference proteome</keyword>
<dbReference type="Proteomes" id="UP001165060">
    <property type="component" value="Unassembled WGS sequence"/>
</dbReference>
<evidence type="ECO:0000256" key="5">
    <source>
        <dbReference type="PROSITE-ProRule" id="PRU00552"/>
    </source>
</evidence>
<organism evidence="10 11">
    <name type="scientific">Tetraparma gracilis</name>
    <dbReference type="NCBI Taxonomy" id="2962635"/>
    <lineage>
        <taxon>Eukaryota</taxon>
        <taxon>Sar</taxon>
        <taxon>Stramenopiles</taxon>
        <taxon>Ochrophyta</taxon>
        <taxon>Bolidophyceae</taxon>
        <taxon>Parmales</taxon>
        <taxon>Triparmaceae</taxon>
        <taxon>Tetraparma</taxon>
    </lineage>
</organism>
<feature type="compositionally biased region" description="Gly residues" evidence="6">
    <location>
        <begin position="270"/>
        <end position="281"/>
    </location>
</feature>
<evidence type="ECO:0000256" key="6">
    <source>
        <dbReference type="SAM" id="MobiDB-lite"/>
    </source>
</evidence>
<feature type="short sequence motif" description="Q motif" evidence="5">
    <location>
        <begin position="41"/>
        <end position="69"/>
    </location>
</feature>
<protein>
    <submittedName>
        <fullName evidence="10">Uncharacterized protein</fullName>
    </submittedName>
</protein>
<feature type="region of interest" description="Disordered" evidence="6">
    <location>
        <begin position="1"/>
        <end position="41"/>
    </location>
</feature>
<sequence>MSKLFSAKARSSSAASPSPLPTPSPAPLPVPSQAPPAPQNASFASLGVPPPLVRSLAALSVRTPSPIQRLSLPPVLAGSSLLAVASTGSGKTLSFLLPILARLSLDPYGIYALVLSPTRELAKQIQEQLLAVGAPFAVRSALVTGGGDLTAQSCALAKLPHFVVATPGRLAALVAGSSPPRLAGVRFVVLDECDRLLSTRSSSGFEGDVHAILGAVRAAGRGGGAQLLMFSATSEGRMGEVADELGRMCGAGRLERVVVGGEEGDEDEGGSGGEGGGGSDGESGEDEAPAALKAAAPKIPSGLKQEYIFMPHEMRDVYLATAVRNLVVDGGVRPKTSKAEFDKSGWDGTARDEDDDLHTSGLARSAVVFCGSCERAAHLEGTLRELGVDCVALHSLLSQDRRNAALGKFKSQQVKILIATDVASRGLDVPEVDLVLNAELPRKAQDYVHRVGRTARAGRRGLAVSLVGEEDVALIHAAEKLSGRELTKCERVKDRDCLKIMSSVAKASRLTKVKLAELGFAELVKKHEKRKNVEKKKRARVEKALRKIAGGKGGAGKGAAKKSQKVKS</sequence>
<feature type="compositionally biased region" description="Basic residues" evidence="6">
    <location>
        <begin position="559"/>
        <end position="568"/>
    </location>
</feature>
<proteinExistence type="predicted"/>
<feature type="domain" description="Helicase C-terminal" evidence="8">
    <location>
        <begin position="353"/>
        <end position="498"/>
    </location>
</feature>
<evidence type="ECO:0000259" key="9">
    <source>
        <dbReference type="PROSITE" id="PS51195"/>
    </source>
</evidence>
<evidence type="ECO:0000259" key="8">
    <source>
        <dbReference type="PROSITE" id="PS51194"/>
    </source>
</evidence>
<dbReference type="Gene3D" id="3.40.50.300">
    <property type="entry name" value="P-loop containing nucleotide triphosphate hydrolases"/>
    <property type="match status" value="2"/>
</dbReference>
<evidence type="ECO:0000256" key="2">
    <source>
        <dbReference type="ARBA" id="ARBA00022801"/>
    </source>
</evidence>
<evidence type="ECO:0000259" key="7">
    <source>
        <dbReference type="PROSITE" id="PS51192"/>
    </source>
</evidence>
<dbReference type="InterPro" id="IPR014014">
    <property type="entry name" value="RNA_helicase_DEAD_Q_motif"/>
</dbReference>
<comment type="caution">
    <text evidence="10">The sequence shown here is derived from an EMBL/GenBank/DDBJ whole genome shotgun (WGS) entry which is preliminary data.</text>
</comment>
<dbReference type="SMART" id="SM00490">
    <property type="entry name" value="HELICc"/>
    <property type="match status" value="1"/>
</dbReference>
<feature type="compositionally biased region" description="Pro residues" evidence="6">
    <location>
        <begin position="18"/>
        <end position="38"/>
    </location>
</feature>
<dbReference type="SMART" id="SM00487">
    <property type="entry name" value="DEXDc"/>
    <property type="match status" value="1"/>
</dbReference>
<dbReference type="Pfam" id="PF00270">
    <property type="entry name" value="DEAD"/>
    <property type="match status" value="1"/>
</dbReference>
<dbReference type="InterPro" id="IPR011545">
    <property type="entry name" value="DEAD/DEAH_box_helicase_dom"/>
</dbReference>
<dbReference type="PANTHER" id="PTHR47959">
    <property type="entry name" value="ATP-DEPENDENT RNA HELICASE RHLE-RELATED"/>
    <property type="match status" value="1"/>
</dbReference>
<evidence type="ECO:0000256" key="3">
    <source>
        <dbReference type="ARBA" id="ARBA00022806"/>
    </source>
</evidence>
<name>A0ABQ6MDZ3_9STRA</name>
<dbReference type="PROSITE" id="PS51195">
    <property type="entry name" value="Q_MOTIF"/>
    <property type="match status" value="1"/>
</dbReference>